<keyword evidence="4" id="KW-1185">Reference proteome</keyword>
<dbReference type="AlphaFoldDB" id="A0AAN7NGV0"/>
<protein>
    <submittedName>
        <fullName evidence="3">Uncharacterized protein</fullName>
    </submittedName>
</protein>
<feature type="compositionally biased region" description="Basic and acidic residues" evidence="2">
    <location>
        <begin position="320"/>
        <end position="332"/>
    </location>
</feature>
<keyword evidence="1" id="KW-0175">Coiled coil</keyword>
<proteinExistence type="predicted"/>
<evidence type="ECO:0000256" key="2">
    <source>
        <dbReference type="SAM" id="MobiDB-lite"/>
    </source>
</evidence>
<dbReference type="Proteomes" id="UP001333110">
    <property type="component" value="Unassembled WGS sequence"/>
</dbReference>
<feature type="region of interest" description="Disordered" evidence="2">
    <location>
        <begin position="253"/>
        <end position="374"/>
    </location>
</feature>
<dbReference type="Gene3D" id="1.20.1050.10">
    <property type="match status" value="1"/>
</dbReference>
<organism evidence="3 4">
    <name type="scientific">Mycteria americana</name>
    <name type="common">Wood stork</name>
    <dbReference type="NCBI Taxonomy" id="33587"/>
    <lineage>
        <taxon>Eukaryota</taxon>
        <taxon>Metazoa</taxon>
        <taxon>Chordata</taxon>
        <taxon>Craniata</taxon>
        <taxon>Vertebrata</taxon>
        <taxon>Euteleostomi</taxon>
        <taxon>Archelosauria</taxon>
        <taxon>Archosauria</taxon>
        <taxon>Dinosauria</taxon>
        <taxon>Saurischia</taxon>
        <taxon>Theropoda</taxon>
        <taxon>Coelurosauria</taxon>
        <taxon>Aves</taxon>
        <taxon>Neognathae</taxon>
        <taxon>Neoaves</taxon>
        <taxon>Aequornithes</taxon>
        <taxon>Ciconiiformes</taxon>
        <taxon>Ciconiidae</taxon>
        <taxon>Mycteria</taxon>
    </lineage>
</organism>
<accession>A0AAN7NGV0</accession>
<name>A0AAN7NGV0_MYCAM</name>
<evidence type="ECO:0000313" key="4">
    <source>
        <dbReference type="Proteomes" id="UP001333110"/>
    </source>
</evidence>
<comment type="caution">
    <text evidence="3">The sequence shown here is derived from an EMBL/GenBank/DDBJ whole genome shotgun (WGS) entry which is preliminary data.</text>
</comment>
<sequence length="436" mass="47732">MSELANWVMQWGPNPWGPNSCRSIQQADLEFAKLKETAKSKLFSRKSLKCAGAWAVWLVAKSLVEEKRAAQVEIQNLREENNKLKAEIKAQRLKLEEGKTREGVAAVEQVRSVLQYQEVCEQKKAILNENQALKEKLAVSTKAVEEVQGAIQVLMQKIEMLKEKGTDHRACEAKMEKLKAALGAKRSAVTALTKPPYQGDDEQWDGEGWFNPDGSPSVEDCKPASPRALVFEMPERCKANPVSLTSAQVAVKREGGGAEGRSWGNGQPQADQIIGGETAPAEPAPHQLKPGSARGRSKQSAGRAWAREDGGGCGGGRGSRGRENPREERDSEVLQTAASAGATPQMPSLGKGRKGRWQGKRQWQHGAAPPVAAQSTVARRELSTMRVDIWRQLRKHGEDMARWDNAPTRVLLDRLLQISGRREGSGPEAPALPVIV</sequence>
<dbReference type="EMBL" id="JAUNZN010000003">
    <property type="protein sequence ID" value="KAK4824424.1"/>
    <property type="molecule type" value="Genomic_DNA"/>
</dbReference>
<reference evidence="3 4" key="1">
    <citation type="journal article" date="2023" name="J. Hered.">
        <title>Chromosome-level genome of the wood stork (Mycteria americana) provides insight into avian chromosome evolution.</title>
        <authorList>
            <person name="Flamio R. Jr."/>
            <person name="Ramstad K.M."/>
        </authorList>
    </citation>
    <scope>NUCLEOTIDE SEQUENCE [LARGE SCALE GENOMIC DNA]</scope>
    <source>
        <strain evidence="3">JAX WOST 10</strain>
    </source>
</reference>
<gene>
    <name evidence="3" type="ORF">QYF61_014758</name>
</gene>
<feature type="compositionally biased region" description="Basic residues" evidence="2">
    <location>
        <begin position="351"/>
        <end position="363"/>
    </location>
</feature>
<evidence type="ECO:0000256" key="1">
    <source>
        <dbReference type="SAM" id="Coils"/>
    </source>
</evidence>
<feature type="coiled-coil region" evidence="1">
    <location>
        <begin position="60"/>
        <end position="164"/>
    </location>
</feature>
<evidence type="ECO:0000313" key="3">
    <source>
        <dbReference type="EMBL" id="KAK4824424.1"/>
    </source>
</evidence>